<dbReference type="Pfam" id="PF07942">
    <property type="entry name" value="CARME"/>
    <property type="match status" value="1"/>
</dbReference>
<reference evidence="2" key="1">
    <citation type="journal article" date="2022" name="G3 (Bethesda)">
        <title>High quality genome of the basidiomycete yeast Dioszegia hungarica PDD-24b-2 isolated from cloud water.</title>
        <authorList>
            <person name="Jarrige D."/>
            <person name="Haridas S."/>
            <person name="Bleykasten-Grosshans C."/>
            <person name="Joly M."/>
            <person name="Nadalig T."/>
            <person name="Sancelme M."/>
            <person name="Vuilleumier S."/>
            <person name="Grigoriev I.V."/>
            <person name="Amato P."/>
            <person name="Bringel F."/>
        </authorList>
    </citation>
    <scope>NUCLEOTIDE SEQUENCE</scope>
    <source>
        <strain evidence="2">PDD-24b-2</strain>
    </source>
</reference>
<dbReference type="Proteomes" id="UP001164286">
    <property type="component" value="Unassembled WGS sequence"/>
</dbReference>
<keyword evidence="3" id="KW-1185">Reference proteome</keyword>
<dbReference type="InterPro" id="IPR012901">
    <property type="entry name" value="CARME"/>
</dbReference>
<dbReference type="PANTHER" id="PTHR12303:SF13">
    <property type="match status" value="1"/>
</dbReference>
<dbReference type="RefSeq" id="XP_052944902.1">
    <property type="nucleotide sequence ID" value="XM_053089450.1"/>
</dbReference>
<feature type="region of interest" description="Disordered" evidence="1">
    <location>
        <begin position="1"/>
        <end position="22"/>
    </location>
</feature>
<name>A0AA38H6M7_9TREE</name>
<dbReference type="PANTHER" id="PTHR12303">
    <property type="entry name" value="CARNOSINE N-METHYLTRANSFERASE"/>
    <property type="match status" value="1"/>
</dbReference>
<dbReference type="Gene3D" id="3.40.50.150">
    <property type="entry name" value="Vaccinia Virus protein VP39"/>
    <property type="match status" value="1"/>
</dbReference>
<dbReference type="SUPFAM" id="SSF53335">
    <property type="entry name" value="S-adenosyl-L-methionine-dependent methyltransferases"/>
    <property type="match status" value="1"/>
</dbReference>
<proteinExistence type="predicted"/>
<dbReference type="EMBL" id="JAKWFO010000005">
    <property type="protein sequence ID" value="KAI9635125.1"/>
    <property type="molecule type" value="Genomic_DNA"/>
</dbReference>
<dbReference type="InterPro" id="IPR029063">
    <property type="entry name" value="SAM-dependent_MTases_sf"/>
</dbReference>
<organism evidence="2 3">
    <name type="scientific">Dioszegia hungarica</name>
    <dbReference type="NCBI Taxonomy" id="4972"/>
    <lineage>
        <taxon>Eukaryota</taxon>
        <taxon>Fungi</taxon>
        <taxon>Dikarya</taxon>
        <taxon>Basidiomycota</taxon>
        <taxon>Agaricomycotina</taxon>
        <taxon>Tremellomycetes</taxon>
        <taxon>Tremellales</taxon>
        <taxon>Bulleribasidiaceae</taxon>
        <taxon>Dioszegia</taxon>
    </lineage>
</organism>
<accession>A0AA38H6M7</accession>
<dbReference type="SMART" id="SM01296">
    <property type="entry name" value="N2227"/>
    <property type="match status" value="1"/>
</dbReference>
<evidence type="ECO:0000256" key="1">
    <source>
        <dbReference type="SAM" id="MobiDB-lite"/>
    </source>
</evidence>
<gene>
    <name evidence="2" type="ORF">MKK02DRAFT_36583</name>
</gene>
<dbReference type="GO" id="GO:0008757">
    <property type="term" value="F:S-adenosylmethionine-dependent methyltransferase activity"/>
    <property type="evidence" value="ECO:0007669"/>
    <property type="project" value="InterPro"/>
</dbReference>
<evidence type="ECO:0000313" key="3">
    <source>
        <dbReference type="Proteomes" id="UP001164286"/>
    </source>
</evidence>
<comment type="caution">
    <text evidence="2">The sequence shown here is derived from an EMBL/GenBank/DDBJ whole genome shotgun (WGS) entry which is preliminary data.</text>
</comment>
<sequence length="358" mass="39715">MLRRISPPSATYPPSGSHDPWSPQTIAATYKQYDQLADGETRRMSDAFDRLDSESRALGISVGYHLKLDALAQAEEANAKVTNAIADLAIREHGLNRSEVATGRTGTLFRAREALQHFVRDWSEEGSAERKVIATPILDVLRDERRAGQVQRVLVPGSGLGRLAWEISELGFDTTANELSHYMNFGLRYLVDPFITPSPHSHTVHPWAHRFSHQRLSAPLFRGISFPDALPRLSPTFHTCEGDFLQLTTGGFHYIVTLFFIDTSANIAATLNQIYTLLAPGGTWINLGPLLWAGGGTVGLELSLEEVLQLAKQVGFAVETSGEGPRRARTIPCEYTQDPEAMFQRVYKAEFWVATKPQ</sequence>
<dbReference type="AlphaFoldDB" id="A0AA38H6M7"/>
<evidence type="ECO:0000313" key="2">
    <source>
        <dbReference type="EMBL" id="KAI9635125.1"/>
    </source>
</evidence>
<dbReference type="GeneID" id="77728655"/>
<protein>
    <submittedName>
        <fullName evidence="2">N2227-domain-containing protein</fullName>
    </submittedName>
</protein>